<dbReference type="GO" id="GO:0004930">
    <property type="term" value="F:G protein-coupled receptor activity"/>
    <property type="evidence" value="ECO:0007669"/>
    <property type="project" value="InterPro"/>
</dbReference>
<evidence type="ECO:0000256" key="4">
    <source>
        <dbReference type="ARBA" id="ARBA00023136"/>
    </source>
</evidence>
<dbReference type="AlphaFoldDB" id="A0A914YDL7"/>
<feature type="domain" description="G-protein coupled receptors family 1 profile" evidence="7">
    <location>
        <begin position="160"/>
        <end position="221"/>
    </location>
</feature>
<name>A0A914YDL7_9BILA</name>
<evidence type="ECO:0000256" key="1">
    <source>
        <dbReference type="ARBA" id="ARBA00004370"/>
    </source>
</evidence>
<organism evidence="8 9">
    <name type="scientific">Panagrolaimus superbus</name>
    <dbReference type="NCBI Taxonomy" id="310955"/>
    <lineage>
        <taxon>Eukaryota</taxon>
        <taxon>Metazoa</taxon>
        <taxon>Ecdysozoa</taxon>
        <taxon>Nematoda</taxon>
        <taxon>Chromadorea</taxon>
        <taxon>Rhabditida</taxon>
        <taxon>Tylenchina</taxon>
        <taxon>Panagrolaimomorpha</taxon>
        <taxon>Panagrolaimoidea</taxon>
        <taxon>Panagrolaimidae</taxon>
        <taxon>Panagrolaimus</taxon>
    </lineage>
</organism>
<dbReference type="InterPro" id="IPR000276">
    <property type="entry name" value="GPCR_Rhodpsn"/>
</dbReference>
<dbReference type="Pfam" id="PF00001">
    <property type="entry name" value="7tm_1"/>
    <property type="match status" value="1"/>
</dbReference>
<keyword evidence="3 6" id="KW-1133">Transmembrane helix</keyword>
<proteinExistence type="predicted"/>
<evidence type="ECO:0000256" key="5">
    <source>
        <dbReference type="SAM" id="MobiDB-lite"/>
    </source>
</evidence>
<protein>
    <submittedName>
        <fullName evidence="9">G-protein coupled receptors family 1 profile domain-containing protein</fullName>
    </submittedName>
</protein>
<accession>A0A914YDL7</accession>
<comment type="subcellular location">
    <subcellularLocation>
        <location evidence="1">Membrane</location>
    </subcellularLocation>
</comment>
<dbReference type="SUPFAM" id="SSF81321">
    <property type="entry name" value="Family A G protein-coupled receptor-like"/>
    <property type="match status" value="1"/>
</dbReference>
<feature type="region of interest" description="Disordered" evidence="5">
    <location>
        <begin position="1"/>
        <end position="28"/>
    </location>
</feature>
<evidence type="ECO:0000259" key="7">
    <source>
        <dbReference type="PROSITE" id="PS50262"/>
    </source>
</evidence>
<dbReference type="GO" id="GO:0016020">
    <property type="term" value="C:membrane"/>
    <property type="evidence" value="ECO:0007669"/>
    <property type="project" value="UniProtKB-SubCell"/>
</dbReference>
<evidence type="ECO:0000256" key="2">
    <source>
        <dbReference type="ARBA" id="ARBA00022692"/>
    </source>
</evidence>
<evidence type="ECO:0000313" key="8">
    <source>
        <dbReference type="Proteomes" id="UP000887577"/>
    </source>
</evidence>
<dbReference type="WBParaSite" id="PSU_v2.g16845.t1">
    <property type="protein sequence ID" value="PSU_v2.g16845.t1"/>
    <property type="gene ID" value="PSU_v2.g16845"/>
</dbReference>
<feature type="compositionally biased region" description="Low complexity" evidence="5">
    <location>
        <begin position="1"/>
        <end position="13"/>
    </location>
</feature>
<dbReference type="InterPro" id="IPR017452">
    <property type="entry name" value="GPCR_Rhodpsn_7TM"/>
</dbReference>
<keyword evidence="2 6" id="KW-0812">Transmembrane</keyword>
<dbReference type="PROSITE" id="PS50262">
    <property type="entry name" value="G_PROTEIN_RECEP_F1_2"/>
    <property type="match status" value="1"/>
</dbReference>
<dbReference type="Proteomes" id="UP000887577">
    <property type="component" value="Unplaced"/>
</dbReference>
<evidence type="ECO:0000313" key="9">
    <source>
        <dbReference type="WBParaSite" id="PSU_v2.g16845.t1"/>
    </source>
</evidence>
<dbReference type="Gene3D" id="1.20.1070.10">
    <property type="entry name" value="Rhodopsin 7-helix transmembrane proteins"/>
    <property type="match status" value="1"/>
</dbReference>
<reference evidence="9" key="1">
    <citation type="submission" date="2022-11" db="UniProtKB">
        <authorList>
            <consortium name="WormBaseParasite"/>
        </authorList>
    </citation>
    <scope>IDENTIFICATION</scope>
</reference>
<feature type="transmembrane region" description="Helical" evidence="6">
    <location>
        <begin position="163"/>
        <end position="181"/>
    </location>
</feature>
<evidence type="ECO:0000256" key="3">
    <source>
        <dbReference type="ARBA" id="ARBA00022989"/>
    </source>
</evidence>
<evidence type="ECO:0000256" key="6">
    <source>
        <dbReference type="SAM" id="Phobius"/>
    </source>
</evidence>
<keyword evidence="4 6" id="KW-0472">Membrane</keyword>
<sequence>MHHSTTTTTPTVTNNSNIRRKHGNKNRAPNSIYLENRLLSTNSGDNFVAATDYQFSYSVATEKTEMSIGEQSNRSLSLRFGAETEVIRLPFWQRFKKNCDCFLFGTTFSQSIVEKRKAAVCCGTVRACCLNAETGNVNFRPLGIRKKPPSGSPLWRRQLRSRIFVTSLAIVTTHFLLWLPYNLLNTLRFIHHPTHEWLQDRGANLLEDLIVLNSVLNPILYAYEQK</sequence>
<keyword evidence="8" id="KW-1185">Reference proteome</keyword>